<dbReference type="AlphaFoldDB" id="A0A561EI37"/>
<protein>
    <submittedName>
        <fullName evidence="1">Uncharacterized protein</fullName>
    </submittedName>
</protein>
<dbReference type="EMBL" id="VIVR01000001">
    <property type="protein sequence ID" value="TWE15281.1"/>
    <property type="molecule type" value="Genomic_DNA"/>
</dbReference>
<accession>A0A561EI37</accession>
<reference evidence="1 2" key="1">
    <citation type="submission" date="2019-06" db="EMBL/GenBank/DDBJ databases">
        <title>Sequencing the genomes of 1000 actinobacteria strains.</title>
        <authorList>
            <person name="Klenk H.-P."/>
        </authorList>
    </citation>
    <scope>NUCLEOTIDE SEQUENCE [LARGE SCALE GENOMIC DNA]</scope>
    <source>
        <strain evidence="1 2">DSM 41649</strain>
    </source>
</reference>
<name>A0A561EI37_9ACTN</name>
<gene>
    <name evidence="1" type="ORF">FB465_0167</name>
</gene>
<organism evidence="1 2">
    <name type="scientific">Kitasatospora atroaurantiaca</name>
    <dbReference type="NCBI Taxonomy" id="285545"/>
    <lineage>
        <taxon>Bacteria</taxon>
        <taxon>Bacillati</taxon>
        <taxon>Actinomycetota</taxon>
        <taxon>Actinomycetes</taxon>
        <taxon>Kitasatosporales</taxon>
        <taxon>Streptomycetaceae</taxon>
        <taxon>Kitasatospora</taxon>
    </lineage>
</organism>
<evidence type="ECO:0000313" key="2">
    <source>
        <dbReference type="Proteomes" id="UP000318416"/>
    </source>
</evidence>
<comment type="caution">
    <text evidence="1">The sequence shown here is derived from an EMBL/GenBank/DDBJ whole genome shotgun (WGS) entry which is preliminary data.</text>
</comment>
<keyword evidence="2" id="KW-1185">Reference proteome</keyword>
<evidence type="ECO:0000313" key="1">
    <source>
        <dbReference type="EMBL" id="TWE15281.1"/>
    </source>
</evidence>
<sequence length="89" mass="9774">MLAGPGFWDREIEREGWSRVMSPSRAAFPEVAGLGTAWGRNFYVRGRDRLIMEWSGPVSLSAVILNGKPLQVESTEALSAAIRRGSDVP</sequence>
<dbReference type="Proteomes" id="UP000318416">
    <property type="component" value="Unassembled WGS sequence"/>
</dbReference>
<proteinExistence type="predicted"/>